<dbReference type="InterPro" id="IPR007513">
    <property type="entry name" value="SERF-like_N"/>
</dbReference>
<feature type="compositionally biased region" description="Basic residues" evidence="2">
    <location>
        <begin position="103"/>
        <end position="117"/>
    </location>
</feature>
<protein>
    <recommendedName>
        <fullName evidence="3">Small EDRK-rich factor-like N-terminal domain-containing protein</fullName>
    </recommendedName>
</protein>
<dbReference type="PANTHER" id="PTHR13596">
    <property type="entry name" value="SMALL EDRK-RICH FACTOR 1"/>
    <property type="match status" value="1"/>
</dbReference>
<comment type="similarity">
    <text evidence="1">Belongs to the SERF family.</text>
</comment>
<gene>
    <name evidence="4" type="ORF">MRATA1EN1_LOCUS6978</name>
</gene>
<name>A0ABN8YBZ1_RANTA</name>
<evidence type="ECO:0000313" key="5">
    <source>
        <dbReference type="Proteomes" id="UP001176941"/>
    </source>
</evidence>
<evidence type="ECO:0000256" key="2">
    <source>
        <dbReference type="SAM" id="MobiDB-lite"/>
    </source>
</evidence>
<proteinExistence type="inferred from homology"/>
<reference evidence="4" key="1">
    <citation type="submission" date="2023-04" db="EMBL/GenBank/DDBJ databases">
        <authorList>
            <consortium name="ELIXIR-Norway"/>
        </authorList>
    </citation>
    <scope>NUCLEOTIDE SEQUENCE [LARGE SCALE GENOMIC DNA]</scope>
</reference>
<accession>A0ABN8YBZ1</accession>
<evidence type="ECO:0000256" key="1">
    <source>
        <dbReference type="ARBA" id="ARBA00007309"/>
    </source>
</evidence>
<dbReference type="PANTHER" id="PTHR13596:SF6">
    <property type="entry name" value="SMALL EDRK-RICH FACTOR-LIKE N-TERMINAL DOMAIN-CONTAINING PROTEIN"/>
    <property type="match status" value="1"/>
</dbReference>
<dbReference type="Proteomes" id="UP001176941">
    <property type="component" value="Chromosome 16"/>
</dbReference>
<dbReference type="Pfam" id="PF04419">
    <property type="entry name" value="SERF-like_N"/>
    <property type="match status" value="1"/>
</dbReference>
<dbReference type="EMBL" id="OX459952">
    <property type="protein sequence ID" value="CAI9158016.1"/>
    <property type="molecule type" value="Genomic_DNA"/>
</dbReference>
<feature type="region of interest" description="Disordered" evidence="2">
    <location>
        <begin position="58"/>
        <end position="119"/>
    </location>
</feature>
<organism evidence="4 5">
    <name type="scientific">Rangifer tarandus platyrhynchus</name>
    <name type="common">Svalbard reindeer</name>
    <dbReference type="NCBI Taxonomy" id="3082113"/>
    <lineage>
        <taxon>Eukaryota</taxon>
        <taxon>Metazoa</taxon>
        <taxon>Chordata</taxon>
        <taxon>Craniata</taxon>
        <taxon>Vertebrata</taxon>
        <taxon>Euteleostomi</taxon>
        <taxon>Mammalia</taxon>
        <taxon>Eutheria</taxon>
        <taxon>Laurasiatheria</taxon>
        <taxon>Artiodactyla</taxon>
        <taxon>Ruminantia</taxon>
        <taxon>Pecora</taxon>
        <taxon>Cervidae</taxon>
        <taxon>Odocoileinae</taxon>
        <taxon>Rangifer</taxon>
    </lineage>
</organism>
<sequence length="208" mass="22329">MCFFLTNRNRHQGAKGRGVKDDFVTLRERGGACNVVLNEGTQRRQAGAVAVAMTRGNQRELARQKNMKKQSDSVKGKRRDDGLSAAARKQSAPSSLPLGIRRSCSRSRKRQTRRRRNPSSFVASCPALLPFACVPGASPTTLAVSCSAHGSQHRWHSLCPESAAGPFRASFPSGSLSPPGPLLGVRGLPPPSVFYSCGAHPKVLKVAL</sequence>
<evidence type="ECO:0000259" key="3">
    <source>
        <dbReference type="Pfam" id="PF04419"/>
    </source>
</evidence>
<evidence type="ECO:0000313" key="4">
    <source>
        <dbReference type="EMBL" id="CAI9158016.1"/>
    </source>
</evidence>
<feature type="domain" description="Small EDRK-rich factor-like N-terminal" evidence="3">
    <location>
        <begin position="53"/>
        <end position="89"/>
    </location>
</feature>
<feature type="compositionally biased region" description="Basic and acidic residues" evidence="2">
    <location>
        <begin position="58"/>
        <end position="82"/>
    </location>
</feature>
<dbReference type="InterPro" id="IPR040211">
    <property type="entry name" value="SERF1/2-like"/>
</dbReference>
<keyword evidence="5" id="KW-1185">Reference proteome</keyword>